<dbReference type="EMBL" id="CAJVPZ010005562">
    <property type="protein sequence ID" value="CAG8562843.1"/>
    <property type="molecule type" value="Genomic_DNA"/>
</dbReference>
<dbReference type="OrthoDB" id="2429285at2759"/>
<reference evidence="1" key="1">
    <citation type="submission" date="2021-06" db="EMBL/GenBank/DDBJ databases">
        <authorList>
            <person name="Kallberg Y."/>
            <person name="Tangrot J."/>
            <person name="Rosling A."/>
        </authorList>
    </citation>
    <scope>NUCLEOTIDE SEQUENCE</scope>
    <source>
        <strain evidence="1">IN212</strain>
    </source>
</reference>
<dbReference type="Proteomes" id="UP000789396">
    <property type="component" value="Unassembled WGS sequence"/>
</dbReference>
<protein>
    <submittedName>
        <fullName evidence="1">3045_t:CDS:1</fullName>
    </submittedName>
</protein>
<proteinExistence type="predicted"/>
<evidence type="ECO:0000313" key="2">
    <source>
        <dbReference type="Proteomes" id="UP000789396"/>
    </source>
</evidence>
<dbReference type="AlphaFoldDB" id="A0A9N9BC32"/>
<organism evidence="1 2">
    <name type="scientific">Racocetra fulgida</name>
    <dbReference type="NCBI Taxonomy" id="60492"/>
    <lineage>
        <taxon>Eukaryota</taxon>
        <taxon>Fungi</taxon>
        <taxon>Fungi incertae sedis</taxon>
        <taxon>Mucoromycota</taxon>
        <taxon>Glomeromycotina</taxon>
        <taxon>Glomeromycetes</taxon>
        <taxon>Diversisporales</taxon>
        <taxon>Gigasporaceae</taxon>
        <taxon>Racocetra</taxon>
    </lineage>
</organism>
<gene>
    <name evidence="1" type="ORF">RFULGI_LOCUS5136</name>
</gene>
<accession>A0A9N9BC32</accession>
<comment type="caution">
    <text evidence="1">The sequence shown here is derived from an EMBL/GenBank/DDBJ whole genome shotgun (WGS) entry which is preliminary data.</text>
</comment>
<evidence type="ECO:0000313" key="1">
    <source>
        <dbReference type="EMBL" id="CAG8562843.1"/>
    </source>
</evidence>
<keyword evidence="2" id="KW-1185">Reference proteome</keyword>
<sequence>MPIDEHRFDLLEIIEKRDNNYFLYITQNIEFDLTQLRFEKGFRLKNDGSITSATARAFKINLDKISIDAKEEHYDKNIYATTKQPQNVNDLSYLIHKCERIVKGSLTIPNKNIIVEKNFIKEIKEVLKDKTNDKMSKLHKVKVTSAQISVGIATNSLNSRVNAAHIHENTCSNHKHNTNNVESIIGGTNYSQDDENSWRQSLNDPTTWKIIGYEEVYSLFELLDNELKKKVLDVVGHQILEVDEIPFNIREYEKSKKPYIHKLLITNKMINVSECNILASIVSEENNVFSLHVEYIKNRPVIVIHHIQGEKTKLFSNKVTIKLGWITIGPPIGFDFGIQCPLVLKSGKYQALGDKDYHIINNCGIFSTCALEATNITPQVRSSSDIRTATYRQIPDNPKESPYVIGNYLTSACRESTWLLVYDIKAKKKVTDEEVLKRLALYSW</sequence>
<name>A0A9N9BC32_9GLOM</name>